<protein>
    <recommendedName>
        <fullName evidence="9">Amino acid transporter</fullName>
    </recommendedName>
</protein>
<dbReference type="RefSeq" id="WP_099910826.1">
    <property type="nucleotide sequence ID" value="NZ_AWWI01000064.1"/>
</dbReference>
<dbReference type="Proteomes" id="UP000231259">
    <property type="component" value="Unassembled WGS sequence"/>
</dbReference>
<gene>
    <name evidence="7" type="ORF">P775_10275</name>
</gene>
<dbReference type="GO" id="GO:0015171">
    <property type="term" value="F:amino acid transmembrane transporter activity"/>
    <property type="evidence" value="ECO:0007669"/>
    <property type="project" value="TreeGrafter"/>
</dbReference>
<dbReference type="OrthoDB" id="9807053at2"/>
<evidence type="ECO:0000256" key="6">
    <source>
        <dbReference type="SAM" id="Phobius"/>
    </source>
</evidence>
<sequence>MIATILAMDPLNLLAFAGAGMLLNLTPGADVMFAMACGAQGGARAGIAAAAGIGLGSAFHILLTVLGVAAALQAVPHALDILRWGGAGYLLWLAYGAWTAPADTPRAKGAHSLRRAFARGLLTNVLNPKVGLFILAFLPQFADPALGPVWPQLLALGAVFVTTGFVITSGYGALAGAFGAALRARARVMNRISAVVFGGLAARLVLD</sequence>
<evidence type="ECO:0000313" key="7">
    <source>
        <dbReference type="EMBL" id="PIL20326.1"/>
    </source>
</evidence>
<organism evidence="7 8">
    <name type="scientific">Puniceibacterium antarcticum</name>
    <dbReference type="NCBI Taxonomy" id="1206336"/>
    <lineage>
        <taxon>Bacteria</taxon>
        <taxon>Pseudomonadati</taxon>
        <taxon>Pseudomonadota</taxon>
        <taxon>Alphaproteobacteria</taxon>
        <taxon>Rhodobacterales</taxon>
        <taxon>Paracoccaceae</taxon>
        <taxon>Puniceibacterium</taxon>
    </lineage>
</organism>
<proteinExistence type="predicted"/>
<dbReference type="InterPro" id="IPR001123">
    <property type="entry name" value="LeuE-type"/>
</dbReference>
<evidence type="ECO:0008006" key="9">
    <source>
        <dbReference type="Google" id="ProtNLM"/>
    </source>
</evidence>
<keyword evidence="4 6" id="KW-1133">Transmembrane helix</keyword>
<dbReference type="PIRSF" id="PIRSF006324">
    <property type="entry name" value="LeuE"/>
    <property type="match status" value="1"/>
</dbReference>
<dbReference type="PANTHER" id="PTHR30086">
    <property type="entry name" value="ARGININE EXPORTER PROTEIN ARGO"/>
    <property type="match status" value="1"/>
</dbReference>
<accession>A0A2G8RFF0</accession>
<feature type="transmembrane region" description="Helical" evidence="6">
    <location>
        <begin position="154"/>
        <end position="181"/>
    </location>
</feature>
<evidence type="ECO:0000256" key="5">
    <source>
        <dbReference type="ARBA" id="ARBA00023136"/>
    </source>
</evidence>
<feature type="transmembrane region" description="Helical" evidence="6">
    <location>
        <begin position="13"/>
        <end position="35"/>
    </location>
</feature>
<comment type="caution">
    <text evidence="7">The sequence shown here is derived from an EMBL/GenBank/DDBJ whole genome shotgun (WGS) entry which is preliminary data.</text>
</comment>
<dbReference type="PANTHER" id="PTHR30086:SF20">
    <property type="entry name" value="ARGININE EXPORTER PROTEIN ARGO-RELATED"/>
    <property type="match status" value="1"/>
</dbReference>
<feature type="transmembrane region" description="Helical" evidence="6">
    <location>
        <begin position="81"/>
        <end position="100"/>
    </location>
</feature>
<evidence type="ECO:0000256" key="3">
    <source>
        <dbReference type="ARBA" id="ARBA00022692"/>
    </source>
</evidence>
<feature type="transmembrane region" description="Helical" evidence="6">
    <location>
        <begin position="47"/>
        <end position="75"/>
    </location>
</feature>
<evidence type="ECO:0000256" key="1">
    <source>
        <dbReference type="ARBA" id="ARBA00004651"/>
    </source>
</evidence>
<dbReference type="EMBL" id="AWWI01000064">
    <property type="protein sequence ID" value="PIL20326.1"/>
    <property type="molecule type" value="Genomic_DNA"/>
</dbReference>
<keyword evidence="3 6" id="KW-0812">Transmembrane</keyword>
<name>A0A2G8RFF0_9RHOB</name>
<dbReference type="AlphaFoldDB" id="A0A2G8RFF0"/>
<reference evidence="7 8" key="1">
    <citation type="submission" date="2013-09" db="EMBL/GenBank/DDBJ databases">
        <title>Genome sequencing of Phaeobacter antarcticus sp. nov. SM1211.</title>
        <authorList>
            <person name="Zhang X.-Y."/>
            <person name="Liu C."/>
            <person name="Chen X.-L."/>
            <person name="Xie B.-B."/>
            <person name="Qin Q.-L."/>
            <person name="Rong J.-C."/>
            <person name="Zhang Y.-Z."/>
        </authorList>
    </citation>
    <scope>NUCLEOTIDE SEQUENCE [LARGE SCALE GENOMIC DNA]</scope>
    <source>
        <strain evidence="7 8">SM1211</strain>
    </source>
</reference>
<keyword evidence="2" id="KW-1003">Cell membrane</keyword>
<keyword evidence="8" id="KW-1185">Reference proteome</keyword>
<evidence type="ECO:0000313" key="8">
    <source>
        <dbReference type="Proteomes" id="UP000231259"/>
    </source>
</evidence>
<evidence type="ECO:0000256" key="4">
    <source>
        <dbReference type="ARBA" id="ARBA00022989"/>
    </source>
</evidence>
<feature type="transmembrane region" description="Helical" evidence="6">
    <location>
        <begin position="121"/>
        <end position="142"/>
    </location>
</feature>
<keyword evidence="5 6" id="KW-0472">Membrane</keyword>
<evidence type="ECO:0000256" key="2">
    <source>
        <dbReference type="ARBA" id="ARBA00022475"/>
    </source>
</evidence>
<comment type="subcellular location">
    <subcellularLocation>
        <location evidence="1">Cell membrane</location>
        <topology evidence="1">Multi-pass membrane protein</topology>
    </subcellularLocation>
</comment>
<dbReference type="GO" id="GO:0005886">
    <property type="term" value="C:plasma membrane"/>
    <property type="evidence" value="ECO:0007669"/>
    <property type="project" value="UniProtKB-SubCell"/>
</dbReference>
<dbReference type="Pfam" id="PF01810">
    <property type="entry name" value="LysE"/>
    <property type="match status" value="1"/>
</dbReference>